<sequence length="376" mass="43746">MRLTQALGKYHLGRLIRRVWQQQRERKPADTQVESKLAQFGIKIIDPIDKIQPKREFVKIEPEVLYTEIKFDETHPDWKNKVCLTYRDHNVLQNGTAQAQLLTKTIHINNELPQQIIEKEMDVSEDIHHLIERTIKTSTVYDAHQELLPKRKDPNRPAWNFPRDYGLTDIRKTHNLFKKLLQICECVSGPEVARTRSIFHNGITSVSIEKESKLLQFALSFDLVVVSTKPLTQIEDQNALTESDFPNIYPFHSTVSLEKTNIYRTEDLYPIETTSPWSNVHTIFISHNPEEVKNLSELPVTEDQIQARSMIKSFTAAAIFQLNTLDINKTEGIRNFWWSIPALELFEEACYESGQPVLKAYNPEVIKKLFAFYKNT</sequence>
<reference evidence="1" key="1">
    <citation type="submission" date="2021-08" db="EMBL/GenBank/DDBJ databases">
        <authorList>
            <person name="Misof B."/>
            <person name="Oliver O."/>
            <person name="Podsiadlowski L."/>
            <person name="Donath A."/>
            <person name="Peters R."/>
            <person name="Mayer C."/>
            <person name="Rust J."/>
            <person name="Gunkel S."/>
            <person name="Lesny P."/>
            <person name="Martin S."/>
            <person name="Oeyen J.P."/>
            <person name="Petersen M."/>
            <person name="Panagiotis P."/>
            <person name="Wilbrandt J."/>
            <person name="Tanja T."/>
        </authorList>
    </citation>
    <scope>NUCLEOTIDE SEQUENCE</scope>
    <source>
        <strain evidence="1">GBR_01_08_01A</strain>
        <tissue evidence="1">Thorax + abdomen</tissue>
    </source>
</reference>
<name>A0AAD9RN05_9HYME</name>
<dbReference type="Proteomes" id="UP001258017">
    <property type="component" value="Unassembled WGS sequence"/>
</dbReference>
<dbReference type="EMBL" id="JAIFRP010000031">
    <property type="protein sequence ID" value="KAK2582744.1"/>
    <property type="molecule type" value="Genomic_DNA"/>
</dbReference>
<keyword evidence="2" id="KW-1185">Reference proteome</keyword>
<accession>A0AAD9RN05</accession>
<reference evidence="1" key="2">
    <citation type="journal article" date="2023" name="Commun. Biol.">
        <title>Intrasexual cuticular hydrocarbon dimorphism in a wasp sheds light on hydrocarbon biosynthesis genes in Hymenoptera.</title>
        <authorList>
            <person name="Moris V.C."/>
            <person name="Podsiadlowski L."/>
            <person name="Martin S."/>
            <person name="Oeyen J.P."/>
            <person name="Donath A."/>
            <person name="Petersen M."/>
            <person name="Wilbrandt J."/>
            <person name="Misof B."/>
            <person name="Liedtke D."/>
            <person name="Thamm M."/>
            <person name="Scheiner R."/>
            <person name="Schmitt T."/>
            <person name="Niehuis O."/>
        </authorList>
    </citation>
    <scope>NUCLEOTIDE SEQUENCE</scope>
    <source>
        <strain evidence="1">GBR_01_08_01A</strain>
    </source>
</reference>
<dbReference type="InterPro" id="IPR052482">
    <property type="entry name" value="mtLSU_mL37"/>
</dbReference>
<proteinExistence type="predicted"/>
<evidence type="ECO:0008006" key="3">
    <source>
        <dbReference type="Google" id="ProtNLM"/>
    </source>
</evidence>
<dbReference type="AlphaFoldDB" id="A0AAD9RN05"/>
<comment type="caution">
    <text evidence="1">The sequence shown here is derived from an EMBL/GenBank/DDBJ whole genome shotgun (WGS) entry which is preliminary data.</text>
</comment>
<evidence type="ECO:0000313" key="1">
    <source>
        <dbReference type="EMBL" id="KAK2582744.1"/>
    </source>
</evidence>
<dbReference type="PANTHER" id="PTHR15889">
    <property type="entry name" value="MITOCHONDRIAL RIBOSOMAL PROTEIN L37"/>
    <property type="match status" value="1"/>
</dbReference>
<evidence type="ECO:0000313" key="2">
    <source>
        <dbReference type="Proteomes" id="UP001258017"/>
    </source>
</evidence>
<gene>
    <name evidence="1" type="ORF">KPH14_005011</name>
</gene>
<protein>
    <recommendedName>
        <fullName evidence="3">Mitochondrial ribosomal protein L37</fullName>
    </recommendedName>
</protein>
<dbReference type="GO" id="GO:0005739">
    <property type="term" value="C:mitochondrion"/>
    <property type="evidence" value="ECO:0007669"/>
    <property type="project" value="TreeGrafter"/>
</dbReference>
<organism evidence="1 2">
    <name type="scientific">Odynerus spinipes</name>
    <dbReference type="NCBI Taxonomy" id="1348599"/>
    <lineage>
        <taxon>Eukaryota</taxon>
        <taxon>Metazoa</taxon>
        <taxon>Ecdysozoa</taxon>
        <taxon>Arthropoda</taxon>
        <taxon>Hexapoda</taxon>
        <taxon>Insecta</taxon>
        <taxon>Pterygota</taxon>
        <taxon>Neoptera</taxon>
        <taxon>Endopterygota</taxon>
        <taxon>Hymenoptera</taxon>
        <taxon>Apocrita</taxon>
        <taxon>Aculeata</taxon>
        <taxon>Vespoidea</taxon>
        <taxon>Vespidae</taxon>
        <taxon>Eumeninae</taxon>
        <taxon>Odynerus</taxon>
    </lineage>
</organism>
<dbReference type="PANTHER" id="PTHR15889:SF2">
    <property type="entry name" value="LARGE RIBOSOMAL SUBUNIT PROTEIN ML37"/>
    <property type="match status" value="1"/>
</dbReference>